<dbReference type="AlphaFoldDB" id="A0A6B2L1J8"/>
<feature type="region of interest" description="Disordered" evidence="3">
    <location>
        <begin position="463"/>
        <end position="489"/>
    </location>
</feature>
<dbReference type="PROSITE" id="PS50009">
    <property type="entry name" value="RASGEF_CAT"/>
    <property type="match status" value="1"/>
</dbReference>
<evidence type="ECO:0000256" key="3">
    <source>
        <dbReference type="SAM" id="MobiDB-lite"/>
    </source>
</evidence>
<proteinExistence type="predicted"/>
<evidence type="ECO:0008006" key="7">
    <source>
        <dbReference type="Google" id="ProtNLM"/>
    </source>
</evidence>
<dbReference type="PROSITE" id="PS50212">
    <property type="entry name" value="RASGEF_NTER"/>
    <property type="match status" value="1"/>
</dbReference>
<dbReference type="InterPro" id="IPR008937">
    <property type="entry name" value="Ras-like_GEF"/>
</dbReference>
<dbReference type="PANTHER" id="PTHR23113">
    <property type="entry name" value="GUANINE NUCLEOTIDE EXCHANGE FACTOR"/>
    <property type="match status" value="1"/>
</dbReference>
<dbReference type="InterPro" id="IPR023578">
    <property type="entry name" value="Ras_GEF_dom_sf"/>
</dbReference>
<dbReference type="EMBL" id="GIBP01001924">
    <property type="protein sequence ID" value="NDV30893.1"/>
    <property type="molecule type" value="Transcribed_RNA"/>
</dbReference>
<dbReference type="SUPFAM" id="SSF48366">
    <property type="entry name" value="Ras GEF"/>
    <property type="match status" value="1"/>
</dbReference>
<feature type="region of interest" description="Disordered" evidence="3">
    <location>
        <begin position="358"/>
        <end position="442"/>
    </location>
</feature>
<protein>
    <recommendedName>
        <fullName evidence="7">Ras-GEF domain-containing protein</fullName>
    </recommendedName>
</protein>
<reference evidence="6" key="1">
    <citation type="journal article" date="2020" name="J. Eukaryot. Microbiol.">
        <title>De novo Sequencing, Assembly and Annotation of the Transcriptome for the Free-Living Testate Amoeba Arcella intermedia.</title>
        <authorList>
            <person name="Ribeiro G.M."/>
            <person name="Porfirio-Sousa A.L."/>
            <person name="Maurer-Alcala X.X."/>
            <person name="Katz L.A."/>
            <person name="Lahr D.J.G."/>
        </authorList>
    </citation>
    <scope>NUCLEOTIDE SEQUENCE</scope>
</reference>
<evidence type="ECO:0000259" key="4">
    <source>
        <dbReference type="PROSITE" id="PS50009"/>
    </source>
</evidence>
<accession>A0A6B2L1J8</accession>
<evidence type="ECO:0000259" key="5">
    <source>
        <dbReference type="PROSITE" id="PS50212"/>
    </source>
</evidence>
<name>A0A6B2L1J8_9EUKA</name>
<dbReference type="Pfam" id="PF00617">
    <property type="entry name" value="RasGEF"/>
    <property type="match status" value="1"/>
</dbReference>
<dbReference type="SMART" id="SM00147">
    <property type="entry name" value="RasGEF"/>
    <property type="match status" value="1"/>
</dbReference>
<dbReference type="GO" id="GO:0007264">
    <property type="term" value="P:small GTPase-mediated signal transduction"/>
    <property type="evidence" value="ECO:0007669"/>
    <property type="project" value="InterPro"/>
</dbReference>
<evidence type="ECO:0000256" key="1">
    <source>
        <dbReference type="ARBA" id="ARBA00022658"/>
    </source>
</evidence>
<evidence type="ECO:0000256" key="2">
    <source>
        <dbReference type="PROSITE-ProRule" id="PRU00168"/>
    </source>
</evidence>
<dbReference type="InterPro" id="IPR000651">
    <property type="entry name" value="Ras-like_Gua-exchang_fac_N"/>
</dbReference>
<feature type="domain" description="Ras-GEF" evidence="4">
    <location>
        <begin position="122"/>
        <end position="357"/>
    </location>
</feature>
<dbReference type="InterPro" id="IPR001895">
    <property type="entry name" value="RASGEF_cat_dom"/>
</dbReference>
<feature type="compositionally biased region" description="Polar residues" evidence="3">
    <location>
        <begin position="478"/>
        <end position="489"/>
    </location>
</feature>
<dbReference type="GO" id="GO:0005085">
    <property type="term" value="F:guanyl-nucleotide exchange factor activity"/>
    <property type="evidence" value="ECO:0007669"/>
    <property type="project" value="UniProtKB-KW"/>
</dbReference>
<feature type="compositionally biased region" description="Polar residues" evidence="3">
    <location>
        <begin position="384"/>
        <end position="395"/>
    </location>
</feature>
<dbReference type="InterPro" id="IPR036964">
    <property type="entry name" value="RASGEF_cat_dom_sf"/>
</dbReference>
<feature type="compositionally biased region" description="Low complexity" evidence="3">
    <location>
        <begin position="402"/>
        <end position="428"/>
    </location>
</feature>
<feature type="domain" description="N-terminal Ras-GEF" evidence="5">
    <location>
        <begin position="1"/>
        <end position="88"/>
    </location>
</feature>
<keyword evidence="1 2" id="KW-0344">Guanine-nucleotide releasing factor</keyword>
<sequence length="514" mass="59280">MLAHSQMVTSLEFLKGFIKSFRSSDDNVKQFRILNILKKWIDLSPKQFRDPTSELGKEIRSFGVFLTESKSPLSTFLQTALDPSEEVRNNEAIPNPKLVAPPIINLKKTKKKPKQPSLLQYDPEEIARQLTLLDHTHLQKIDRQEFLHTKWVTSLTSYSTNLAPTLTQYTHMANLRAYWLSFQILNEPVLKYRIKILDQIIRVGMFLIKIKNYQSLMVIYLSLSFKTISRLSTTWKGLKPKTFTIWKKICSLMNPKDNFKNYREVTKTAEAPYIPCQEILLKDLLYHEESVPNFLTEEKIWNMKKLYLIGKLIDQFRRCQEQPFIFNPLLDLQIFLSDISEIPEEKLEFLTHQIEPSVSTSGDSVTRRKKHKKTKSEREETENDISISVEQSMGSSVREVSGSRNKSGSLSRSSSNSSSRTRGGSFNSKMRRRGSFDSITIMDGKKTTKVPFQSDIKVKRLIKTPSERSNVPDGDGDQTISVSMSHSNIDNCDSSREYDIVIIDEKKKSKTNLN</sequence>
<dbReference type="Gene3D" id="1.10.840.10">
    <property type="entry name" value="Ras guanine-nucleotide exchange factors catalytic domain"/>
    <property type="match status" value="1"/>
</dbReference>
<organism evidence="6">
    <name type="scientific">Arcella intermedia</name>
    <dbReference type="NCBI Taxonomy" id="1963864"/>
    <lineage>
        <taxon>Eukaryota</taxon>
        <taxon>Amoebozoa</taxon>
        <taxon>Tubulinea</taxon>
        <taxon>Elardia</taxon>
        <taxon>Arcellinida</taxon>
        <taxon>Sphaerothecina</taxon>
        <taxon>Arcellidae</taxon>
        <taxon>Arcella</taxon>
    </lineage>
</organism>
<dbReference type="PANTHER" id="PTHR23113:SF99">
    <property type="entry name" value="RASGEF DOMAIN-CONTAINING PROTEIN"/>
    <property type="match status" value="1"/>
</dbReference>
<evidence type="ECO:0000313" key="6">
    <source>
        <dbReference type="EMBL" id="NDV30893.1"/>
    </source>
</evidence>